<feature type="domain" description="Peptidase M16 N-terminal" evidence="7">
    <location>
        <begin position="54"/>
        <end position="171"/>
    </location>
</feature>
<accession>A0AAP2DMB1</accession>
<evidence type="ECO:0000256" key="2">
    <source>
        <dbReference type="ARBA" id="ARBA00022670"/>
    </source>
</evidence>
<evidence type="ECO:0000313" key="10">
    <source>
        <dbReference type="Proteomes" id="UP001319200"/>
    </source>
</evidence>
<evidence type="ECO:0000256" key="1">
    <source>
        <dbReference type="ARBA" id="ARBA00007261"/>
    </source>
</evidence>
<keyword evidence="6" id="KW-0732">Signal</keyword>
<comment type="caution">
    <text evidence="9">The sequence shown here is derived from an EMBL/GenBank/DDBJ whole genome shotgun (WGS) entry which is preliminary data.</text>
</comment>
<dbReference type="Proteomes" id="UP001319200">
    <property type="component" value="Unassembled WGS sequence"/>
</dbReference>
<feature type="signal peptide" evidence="6">
    <location>
        <begin position="1"/>
        <end position="25"/>
    </location>
</feature>
<keyword evidence="2" id="KW-0645">Protease</keyword>
<proteinExistence type="inferred from homology"/>
<feature type="chain" id="PRO_5042893804" evidence="6">
    <location>
        <begin position="26"/>
        <end position="952"/>
    </location>
</feature>
<dbReference type="InterPro" id="IPR007863">
    <property type="entry name" value="Peptidase_M16_C"/>
</dbReference>
<dbReference type="InterPro" id="IPR011249">
    <property type="entry name" value="Metalloenz_LuxS/M16"/>
</dbReference>
<keyword evidence="5" id="KW-0482">Metalloprotease</keyword>
<dbReference type="PANTHER" id="PTHR43690:SF34">
    <property type="entry name" value="ZINC PROTEASE PQQL-LIKE"/>
    <property type="match status" value="1"/>
</dbReference>
<dbReference type="Pfam" id="PF05193">
    <property type="entry name" value="Peptidase_M16_C"/>
    <property type="match status" value="2"/>
</dbReference>
<reference evidence="9 10" key="1">
    <citation type="submission" date="2021-05" db="EMBL/GenBank/DDBJ databases">
        <title>A Polyphasic approach of four new species of the genus Ohtaekwangia: Ohtaekwangia histidinii sp. nov., Ohtaekwangia cretensis sp. nov., Ohtaekwangia indiensis sp. nov., Ohtaekwangia reichenbachii sp. nov. from diverse environment.</title>
        <authorList>
            <person name="Octaviana S."/>
        </authorList>
    </citation>
    <scope>NUCLEOTIDE SEQUENCE [LARGE SCALE GENOMIC DNA]</scope>
    <source>
        <strain evidence="9 10">PWU4</strain>
    </source>
</reference>
<feature type="domain" description="Peptidase M16 C-terminal" evidence="8">
    <location>
        <begin position="704"/>
        <end position="881"/>
    </location>
</feature>
<dbReference type="InterPro" id="IPR011765">
    <property type="entry name" value="Pept_M16_N"/>
</dbReference>
<dbReference type="RefSeq" id="WP_254166019.1">
    <property type="nucleotide sequence ID" value="NZ_JAHESF010000019.1"/>
</dbReference>
<keyword evidence="4" id="KW-0862">Zinc</keyword>
<evidence type="ECO:0000259" key="7">
    <source>
        <dbReference type="Pfam" id="PF00675"/>
    </source>
</evidence>
<comment type="similarity">
    <text evidence="1">Belongs to the peptidase M16 family.</text>
</comment>
<evidence type="ECO:0000256" key="6">
    <source>
        <dbReference type="SAM" id="SignalP"/>
    </source>
</evidence>
<dbReference type="InterPro" id="IPR050626">
    <property type="entry name" value="Peptidase_M16"/>
</dbReference>
<dbReference type="SUPFAM" id="SSF63411">
    <property type="entry name" value="LuxS/MPP-like metallohydrolase"/>
    <property type="match status" value="4"/>
</dbReference>
<evidence type="ECO:0000256" key="5">
    <source>
        <dbReference type="ARBA" id="ARBA00023049"/>
    </source>
</evidence>
<dbReference type="PANTHER" id="PTHR43690">
    <property type="entry name" value="NARDILYSIN"/>
    <property type="match status" value="1"/>
</dbReference>
<dbReference type="Gene3D" id="3.30.830.10">
    <property type="entry name" value="Metalloenzyme, LuxS/M16 peptidase-like"/>
    <property type="match status" value="4"/>
</dbReference>
<dbReference type="GO" id="GO:0006508">
    <property type="term" value="P:proteolysis"/>
    <property type="evidence" value="ECO:0007669"/>
    <property type="project" value="UniProtKB-KW"/>
</dbReference>
<evidence type="ECO:0000256" key="4">
    <source>
        <dbReference type="ARBA" id="ARBA00022833"/>
    </source>
</evidence>
<gene>
    <name evidence="9" type="ORF">KK083_18700</name>
</gene>
<dbReference type="AlphaFoldDB" id="A0AAP2DMB1"/>
<name>A0AAP2DMB1_9BACT</name>
<dbReference type="GO" id="GO:0046872">
    <property type="term" value="F:metal ion binding"/>
    <property type="evidence" value="ECO:0007669"/>
    <property type="project" value="InterPro"/>
</dbReference>
<protein>
    <submittedName>
        <fullName evidence="9">Insulinase family protein</fullName>
    </submittedName>
</protein>
<keyword evidence="10" id="KW-1185">Reference proteome</keyword>
<dbReference type="GO" id="GO:0008237">
    <property type="term" value="F:metallopeptidase activity"/>
    <property type="evidence" value="ECO:0007669"/>
    <property type="project" value="UniProtKB-KW"/>
</dbReference>
<organism evidence="9 10">
    <name type="scientific">Chryseosolibacter histidini</name>
    <dbReference type="NCBI Taxonomy" id="2782349"/>
    <lineage>
        <taxon>Bacteria</taxon>
        <taxon>Pseudomonadati</taxon>
        <taxon>Bacteroidota</taxon>
        <taxon>Cytophagia</taxon>
        <taxon>Cytophagales</taxon>
        <taxon>Chryseotaleaceae</taxon>
        <taxon>Chryseosolibacter</taxon>
    </lineage>
</organism>
<sequence>MKTPMKHFTGLLLVASLVLSQAGLAQNRLAEKLPIDPHVKIGKLSNGLTYYIRKNIKPEKKVELRLIVNAGSILEDDDQQGLAHFTEHMAFNGSKNFQKNDIVSFLQSIGVEFGADLNAYTGFNETVYILPIPTEKKENVEKAFQILEDWASTVAFDGAEIDKERGVVLEEERLGKGAEDRMFRVTYPKMFEGSLYANRLPIGKAEVIKSFKADVIKRFYADWYRPNLMAVAVVGDMDPAEAERLVKKHFEKLKNPAKEKPRTLADVPARKASEGLVVTDKEATNHVIEIYYAYKKAKEETTLGDYREYLVRRLFTSMLSQRMQELTQKANPPFVFGASSISSWARGFEAYSSFAYISKGGPEPAVQALVQENERARKFGFTPAELDRTKKMLMKSIERAYNERDKTESANLVNEYVQHFLEQEPMPGIENEFNYYKEFLEGITLAEVNQYTAKTIPPVTDNKLVILTGPDKADFKLPSNEELLTMTENAAKADIKPYEEKAIASSLIEKAPVAGKIVSEKSSSNAKDNKSKENNALGITELTLSNGVKVILKPTDFKNDQVVMVASRFGGQYLADPKDRFSAEFASTIVSQMGAGQFSPVDMRKVLAGKNATVTPRIGAISESVSGQCSATDLESMLQLTYLYFTQPREDGELFNSFVTKQQALYQNMASDPQFTFQDSLFKIMYKDHVWAPKLPKPENFAKIDQQKALQFYKERFGNANGFTFVIVGKFDLNTIKPLLATYLGSLPSSAKTSTFKDVGLRPVKGPLKKEVRKGSEPKSFIRLVWNGETTYSDADQFKLQALVELLNIKLIETLREELSGMYGGGMSGSLGKYPYGNYTITASLPCGPENVDKLIAATLAEIDKVKTNGPQEADLNKVKETWKQQYLVNIKDNAFWARQLLQSVEMGSDPAGILAYEKKVDALTLKDLKDTANKYLDTKNYVQVVLNPENN</sequence>
<evidence type="ECO:0000313" key="9">
    <source>
        <dbReference type="EMBL" id="MBT1698930.1"/>
    </source>
</evidence>
<feature type="domain" description="Peptidase M16 C-terminal" evidence="8">
    <location>
        <begin position="211"/>
        <end position="393"/>
    </location>
</feature>
<dbReference type="EMBL" id="JAHESF010000019">
    <property type="protein sequence ID" value="MBT1698930.1"/>
    <property type="molecule type" value="Genomic_DNA"/>
</dbReference>
<dbReference type="Pfam" id="PF00675">
    <property type="entry name" value="Peptidase_M16"/>
    <property type="match status" value="1"/>
</dbReference>
<evidence type="ECO:0000259" key="8">
    <source>
        <dbReference type="Pfam" id="PF05193"/>
    </source>
</evidence>
<evidence type="ECO:0000256" key="3">
    <source>
        <dbReference type="ARBA" id="ARBA00022801"/>
    </source>
</evidence>
<keyword evidence="3" id="KW-0378">Hydrolase</keyword>